<name>A0A0C9TX25_SPHS4</name>
<dbReference type="InterPro" id="IPR025187">
    <property type="entry name" value="DUF4112"/>
</dbReference>
<protein>
    <recommendedName>
        <fullName evidence="4">DUF4112 domain-containing protein</fullName>
    </recommendedName>
</protein>
<dbReference type="Pfam" id="PF13430">
    <property type="entry name" value="DUF4112"/>
    <property type="match status" value="1"/>
</dbReference>
<keyword evidence="1" id="KW-0472">Membrane</keyword>
<evidence type="ECO:0008006" key="4">
    <source>
        <dbReference type="Google" id="ProtNLM"/>
    </source>
</evidence>
<keyword evidence="3" id="KW-1185">Reference proteome</keyword>
<dbReference type="EMBL" id="KN837194">
    <property type="protein sequence ID" value="KIJ34953.1"/>
    <property type="molecule type" value="Genomic_DNA"/>
</dbReference>
<accession>A0A0C9TX25</accession>
<evidence type="ECO:0000256" key="1">
    <source>
        <dbReference type="SAM" id="Phobius"/>
    </source>
</evidence>
<dbReference type="AlphaFoldDB" id="A0A0C9TX25"/>
<feature type="transmembrane region" description="Helical" evidence="1">
    <location>
        <begin position="76"/>
        <end position="99"/>
    </location>
</feature>
<evidence type="ECO:0000313" key="2">
    <source>
        <dbReference type="EMBL" id="KIJ34953.1"/>
    </source>
</evidence>
<organism evidence="2 3">
    <name type="scientific">Sphaerobolus stellatus (strain SS14)</name>
    <dbReference type="NCBI Taxonomy" id="990650"/>
    <lineage>
        <taxon>Eukaryota</taxon>
        <taxon>Fungi</taxon>
        <taxon>Dikarya</taxon>
        <taxon>Basidiomycota</taxon>
        <taxon>Agaricomycotina</taxon>
        <taxon>Agaricomycetes</taxon>
        <taxon>Phallomycetidae</taxon>
        <taxon>Geastrales</taxon>
        <taxon>Sphaerobolaceae</taxon>
        <taxon>Sphaerobolus</taxon>
    </lineage>
</organism>
<dbReference type="Proteomes" id="UP000054279">
    <property type="component" value="Unassembled WGS sequence"/>
</dbReference>
<evidence type="ECO:0000313" key="3">
    <source>
        <dbReference type="Proteomes" id="UP000054279"/>
    </source>
</evidence>
<dbReference type="OrthoDB" id="2241241at2759"/>
<dbReference type="HOGENOM" id="CLU_098390_0_0_1"/>
<proteinExistence type="predicted"/>
<reference evidence="2 3" key="1">
    <citation type="submission" date="2014-06" db="EMBL/GenBank/DDBJ databases">
        <title>Evolutionary Origins and Diversification of the Mycorrhizal Mutualists.</title>
        <authorList>
            <consortium name="DOE Joint Genome Institute"/>
            <consortium name="Mycorrhizal Genomics Consortium"/>
            <person name="Kohler A."/>
            <person name="Kuo A."/>
            <person name="Nagy L.G."/>
            <person name="Floudas D."/>
            <person name="Copeland A."/>
            <person name="Barry K.W."/>
            <person name="Cichocki N."/>
            <person name="Veneault-Fourrey C."/>
            <person name="LaButti K."/>
            <person name="Lindquist E.A."/>
            <person name="Lipzen A."/>
            <person name="Lundell T."/>
            <person name="Morin E."/>
            <person name="Murat C."/>
            <person name="Riley R."/>
            <person name="Ohm R."/>
            <person name="Sun H."/>
            <person name="Tunlid A."/>
            <person name="Henrissat B."/>
            <person name="Grigoriev I.V."/>
            <person name="Hibbett D.S."/>
            <person name="Martin F."/>
        </authorList>
    </citation>
    <scope>NUCLEOTIDE SEQUENCE [LARGE SCALE GENOMIC DNA]</scope>
    <source>
        <strain evidence="2 3">SS14</strain>
    </source>
</reference>
<gene>
    <name evidence="2" type="ORF">M422DRAFT_262916</name>
</gene>
<sequence>MSTQSQNAARDFKPNFVPVLHRPNNPVEAQRLYDHIRTVAFYLDALSSMVPALDGLPFQIGIEPIIAALLPGFGPFIAVTLGLYMVLLCSLFGIGYDLLMRMLMNLVLDTFAGLLPIIGPLVDVSFKANLANLTILEKYLRTSRWSVITIPPPTRWFQWRWPRGKDSSNPFTKGF</sequence>
<keyword evidence="1" id="KW-1133">Transmembrane helix</keyword>
<keyword evidence="1" id="KW-0812">Transmembrane</keyword>
<dbReference type="PANTHER" id="PTHR35519:SF2">
    <property type="entry name" value="PH DOMAIN PROTEIN"/>
    <property type="match status" value="1"/>
</dbReference>
<dbReference type="PANTHER" id="PTHR35519">
    <property type="entry name" value="MEMBRANE PROTEINS"/>
    <property type="match status" value="1"/>
</dbReference>